<organism evidence="2 3">
    <name type="scientific">Nitrosomonas marina</name>
    <dbReference type="NCBI Taxonomy" id="917"/>
    <lineage>
        <taxon>Bacteria</taxon>
        <taxon>Pseudomonadati</taxon>
        <taxon>Pseudomonadota</taxon>
        <taxon>Betaproteobacteria</taxon>
        <taxon>Nitrosomonadales</taxon>
        <taxon>Nitrosomonadaceae</taxon>
        <taxon>Nitrosomonas</taxon>
    </lineage>
</organism>
<accession>A0A1I0C544</accession>
<keyword evidence="3" id="KW-1185">Reference proteome</keyword>
<dbReference type="InterPro" id="IPR025295">
    <property type="entry name" value="eCIS_core_dom"/>
</dbReference>
<evidence type="ECO:0000313" key="2">
    <source>
        <dbReference type="EMBL" id="SET14214.1"/>
    </source>
</evidence>
<sequence>MHAFTKKTKTVELAAVVNSPKRGRLFAGQSRGVQAILQRQRMTGDKAAPKSENSEVSVYADSQFGNARCSQTKHTVGSIASNLGLQMPTIPIYIDRKARSLTRSHGANGLMISGNIYLDPDTYRPESVAGKAVLTHELAHLAQYRKGGRINSTIKSPYLQNLSAEFEAREAGKAVRAGMLPKVPRESLASPDSVMAAHTDEEQASLEHFIPERLSEIGQRAGLSSEEALIQAHDQLFYVMVPTATWRGYDRENVRRASLGGAIFELLARTPWEDVGDYVREALGGSEASMGLFQAYPQFVARSLTNPAMRQWIWEHGDPVAR</sequence>
<gene>
    <name evidence="2" type="ORF">SAMN05216326_11318</name>
</gene>
<protein>
    <recommendedName>
        <fullName evidence="1">eCIS core domain-containing protein</fullName>
    </recommendedName>
</protein>
<dbReference type="RefSeq" id="WP_090658212.1">
    <property type="nucleotide sequence ID" value="NZ_FOIA01000013.1"/>
</dbReference>
<name>A0A1I0C544_9PROT</name>
<evidence type="ECO:0000313" key="3">
    <source>
        <dbReference type="Proteomes" id="UP000199345"/>
    </source>
</evidence>
<evidence type="ECO:0000259" key="1">
    <source>
        <dbReference type="Pfam" id="PF13699"/>
    </source>
</evidence>
<dbReference type="Proteomes" id="UP000199345">
    <property type="component" value="Unassembled WGS sequence"/>
</dbReference>
<reference evidence="3" key="1">
    <citation type="submission" date="2016-10" db="EMBL/GenBank/DDBJ databases">
        <authorList>
            <person name="Varghese N."/>
            <person name="Submissions S."/>
        </authorList>
    </citation>
    <scope>NUCLEOTIDE SEQUENCE [LARGE SCALE GENOMIC DNA]</scope>
    <source>
        <strain evidence="3">Nm71</strain>
    </source>
</reference>
<proteinExistence type="predicted"/>
<dbReference type="Pfam" id="PF13699">
    <property type="entry name" value="eCIS_core"/>
    <property type="match status" value="1"/>
</dbReference>
<feature type="domain" description="eCIS core" evidence="1">
    <location>
        <begin position="78"/>
        <end position="147"/>
    </location>
</feature>
<dbReference type="EMBL" id="FOIA01000013">
    <property type="protein sequence ID" value="SET14214.1"/>
    <property type="molecule type" value="Genomic_DNA"/>
</dbReference>
<dbReference type="AlphaFoldDB" id="A0A1I0C544"/>